<sequence>MTTHPRHTSERGGGAVSAPMAIVVIALFVVIGLGIDGVRAAQGLANADAIAEETARTAAQSLDTAALRRGTAAVDPTRAIAAARTYLAAAGVDGTVTVVAPQRVRVQVRITRPTVLLGLLGQAEIVSEGTADAQLVAIPPGGAP</sequence>
<feature type="transmembrane region" description="Helical" evidence="1">
    <location>
        <begin position="12"/>
        <end position="35"/>
    </location>
</feature>
<keyword evidence="1" id="KW-0812">Transmembrane</keyword>
<evidence type="ECO:0000313" key="2">
    <source>
        <dbReference type="EMBL" id="MCH6165191.1"/>
    </source>
</evidence>
<keyword evidence="1" id="KW-0472">Membrane</keyword>
<keyword evidence="1" id="KW-1133">Transmembrane helix</keyword>
<evidence type="ECO:0008006" key="4">
    <source>
        <dbReference type="Google" id="ProtNLM"/>
    </source>
</evidence>
<dbReference type="EMBL" id="JAKXMK010000004">
    <property type="protein sequence ID" value="MCH6165191.1"/>
    <property type="molecule type" value="Genomic_DNA"/>
</dbReference>
<comment type="caution">
    <text evidence="2">The sequence shown here is derived from an EMBL/GenBank/DDBJ whole genome shotgun (WGS) entry which is preliminary data.</text>
</comment>
<dbReference type="RefSeq" id="WP_241035223.1">
    <property type="nucleotide sequence ID" value="NZ_BAAAJF010000018.1"/>
</dbReference>
<protein>
    <recommendedName>
        <fullName evidence="4">Flp pilus-assembly TadE/G-like protein</fullName>
    </recommendedName>
</protein>
<accession>A0ABS9T9M7</accession>
<proteinExistence type="predicted"/>
<dbReference type="Proteomes" id="UP001299970">
    <property type="component" value="Unassembled WGS sequence"/>
</dbReference>
<reference evidence="2 3" key="1">
    <citation type="submission" date="2022-03" db="EMBL/GenBank/DDBJ databases">
        <title>Pseudonocardia alaer sp. nov., a novel actinomycete isolated from reed forest soil.</title>
        <authorList>
            <person name="Wang L."/>
        </authorList>
    </citation>
    <scope>NUCLEOTIDE SEQUENCE [LARGE SCALE GENOMIC DNA]</scope>
    <source>
        <strain evidence="2 3">Y-16303</strain>
    </source>
</reference>
<evidence type="ECO:0000313" key="3">
    <source>
        <dbReference type="Proteomes" id="UP001299970"/>
    </source>
</evidence>
<gene>
    <name evidence="2" type="ORF">MMF94_05805</name>
</gene>
<keyword evidence="3" id="KW-1185">Reference proteome</keyword>
<name>A0ABS9T9M7_9PSEU</name>
<organism evidence="2 3">
    <name type="scientific">Pseudonocardia alaniniphila</name>
    <dbReference type="NCBI Taxonomy" id="75291"/>
    <lineage>
        <taxon>Bacteria</taxon>
        <taxon>Bacillati</taxon>
        <taxon>Actinomycetota</taxon>
        <taxon>Actinomycetes</taxon>
        <taxon>Pseudonocardiales</taxon>
        <taxon>Pseudonocardiaceae</taxon>
        <taxon>Pseudonocardia</taxon>
    </lineage>
</organism>
<evidence type="ECO:0000256" key="1">
    <source>
        <dbReference type="SAM" id="Phobius"/>
    </source>
</evidence>